<dbReference type="EMBL" id="JBHRTB010000010">
    <property type="protein sequence ID" value="MFC3144862.1"/>
    <property type="molecule type" value="Genomic_DNA"/>
</dbReference>
<protein>
    <recommendedName>
        <fullName evidence="4">Apolipoprotein acyltransferase</fullName>
    </recommendedName>
</protein>
<accession>A0ABV7GYL5</accession>
<keyword evidence="1" id="KW-0812">Transmembrane</keyword>
<evidence type="ECO:0008006" key="4">
    <source>
        <dbReference type="Google" id="ProtNLM"/>
    </source>
</evidence>
<evidence type="ECO:0000313" key="2">
    <source>
        <dbReference type="EMBL" id="MFC3144862.1"/>
    </source>
</evidence>
<reference evidence="3" key="1">
    <citation type="journal article" date="2019" name="Int. J. Syst. Evol. Microbiol.">
        <title>The Global Catalogue of Microorganisms (GCM) 10K type strain sequencing project: providing services to taxonomists for standard genome sequencing and annotation.</title>
        <authorList>
            <consortium name="The Broad Institute Genomics Platform"/>
            <consortium name="The Broad Institute Genome Sequencing Center for Infectious Disease"/>
            <person name="Wu L."/>
            <person name="Ma J."/>
        </authorList>
    </citation>
    <scope>NUCLEOTIDE SEQUENCE [LARGE SCALE GENOMIC DNA]</scope>
    <source>
        <strain evidence="3">KCTC 52366</strain>
    </source>
</reference>
<dbReference type="RefSeq" id="WP_275634427.1">
    <property type="nucleotide sequence ID" value="NZ_JARGYD010000009.1"/>
</dbReference>
<comment type="caution">
    <text evidence="2">The sequence shown here is derived from an EMBL/GenBank/DDBJ whole genome shotgun (WGS) entry which is preliminary data.</text>
</comment>
<keyword evidence="1" id="KW-1133">Transmembrane helix</keyword>
<proteinExistence type="predicted"/>
<gene>
    <name evidence="2" type="ORF">ACFOGP_19225</name>
</gene>
<keyword evidence="1" id="KW-0472">Membrane</keyword>
<dbReference type="Proteomes" id="UP001595632">
    <property type="component" value="Unassembled WGS sequence"/>
</dbReference>
<sequence>MIVLASAVFGALLGILTARKNGGNKKDMAQYAAGFGIAMTVVGVVITIVVARTVS</sequence>
<evidence type="ECO:0000313" key="3">
    <source>
        <dbReference type="Proteomes" id="UP001595632"/>
    </source>
</evidence>
<feature type="transmembrane region" description="Helical" evidence="1">
    <location>
        <begin position="28"/>
        <end position="51"/>
    </location>
</feature>
<organism evidence="2 3">
    <name type="scientific">Psychromarinibacter halotolerans</name>
    <dbReference type="NCBI Taxonomy" id="1775175"/>
    <lineage>
        <taxon>Bacteria</taxon>
        <taxon>Pseudomonadati</taxon>
        <taxon>Pseudomonadota</taxon>
        <taxon>Alphaproteobacteria</taxon>
        <taxon>Rhodobacterales</taxon>
        <taxon>Paracoccaceae</taxon>
        <taxon>Psychromarinibacter</taxon>
    </lineage>
</organism>
<keyword evidence="3" id="KW-1185">Reference proteome</keyword>
<name>A0ABV7GYL5_9RHOB</name>
<evidence type="ECO:0000256" key="1">
    <source>
        <dbReference type="SAM" id="Phobius"/>
    </source>
</evidence>